<keyword evidence="3" id="KW-1185">Reference proteome</keyword>
<reference evidence="2" key="1">
    <citation type="journal article" date="2023" name="G3 (Bethesda)">
        <title>Whole genome assemblies of Zophobas morio and Tenebrio molitor.</title>
        <authorList>
            <person name="Kaur S."/>
            <person name="Stinson S.A."/>
            <person name="diCenzo G.C."/>
        </authorList>
    </citation>
    <scope>NUCLEOTIDE SEQUENCE</scope>
    <source>
        <strain evidence="2">QUZm001</strain>
    </source>
</reference>
<keyword evidence="1" id="KW-0175">Coiled coil</keyword>
<gene>
    <name evidence="2" type="ORF">Zmor_020113</name>
</gene>
<protein>
    <recommendedName>
        <fullName evidence="4">Testis-expressed sequence 9 protein</fullName>
    </recommendedName>
</protein>
<accession>A0AA38I3E6</accession>
<evidence type="ECO:0000313" key="3">
    <source>
        <dbReference type="Proteomes" id="UP001168821"/>
    </source>
</evidence>
<comment type="caution">
    <text evidence="2">The sequence shown here is derived from an EMBL/GenBank/DDBJ whole genome shotgun (WGS) entry which is preliminary data.</text>
</comment>
<evidence type="ECO:0000313" key="2">
    <source>
        <dbReference type="EMBL" id="KAJ3648300.1"/>
    </source>
</evidence>
<dbReference type="EMBL" id="JALNTZ010000006">
    <property type="protein sequence ID" value="KAJ3648300.1"/>
    <property type="molecule type" value="Genomic_DNA"/>
</dbReference>
<feature type="coiled-coil region" evidence="1">
    <location>
        <begin position="9"/>
        <end position="36"/>
    </location>
</feature>
<dbReference type="Proteomes" id="UP001168821">
    <property type="component" value="Unassembled WGS sequence"/>
</dbReference>
<dbReference type="PANTHER" id="PTHR23313:SF0">
    <property type="entry name" value="TESTIS-EXPRESSED PROTEIN 9"/>
    <property type="match status" value="1"/>
</dbReference>
<sequence length="268" mass="32100">MEQDFLKKEEEFRKENKLLELKTKELLQKVDDMKKMQDLQLRDFKPEMRRLEAKDLNLPKSVDEMGTKGMLHFYKSKIKALMEDLEKTQNELKNKNEELKKIQKSHQTLSEEKEKWFLQYNVEKNTSTKLEKQIIASNSRLQLKESENISLKKELEQLKTELKNTCSELSASESRLKRALQDVEKQKISLKNLRQEEKESKDEYRKNLKDLNTTVKQIQKHKNELLQGYKKQIQLIDNLKRQKAHVESCKVLELAESEFFKLLDWKIE</sequence>
<dbReference type="AlphaFoldDB" id="A0AA38I3E6"/>
<dbReference type="PANTHER" id="PTHR23313">
    <property type="entry name" value="TSEC1-RELATED"/>
    <property type="match status" value="1"/>
</dbReference>
<feature type="coiled-coil region" evidence="1">
    <location>
        <begin position="71"/>
        <end position="112"/>
    </location>
</feature>
<proteinExistence type="predicted"/>
<evidence type="ECO:0000256" key="1">
    <source>
        <dbReference type="SAM" id="Coils"/>
    </source>
</evidence>
<name>A0AA38I3E6_9CUCU</name>
<evidence type="ECO:0008006" key="4">
    <source>
        <dbReference type="Google" id="ProtNLM"/>
    </source>
</evidence>
<organism evidence="2 3">
    <name type="scientific">Zophobas morio</name>
    <dbReference type="NCBI Taxonomy" id="2755281"/>
    <lineage>
        <taxon>Eukaryota</taxon>
        <taxon>Metazoa</taxon>
        <taxon>Ecdysozoa</taxon>
        <taxon>Arthropoda</taxon>
        <taxon>Hexapoda</taxon>
        <taxon>Insecta</taxon>
        <taxon>Pterygota</taxon>
        <taxon>Neoptera</taxon>
        <taxon>Endopterygota</taxon>
        <taxon>Coleoptera</taxon>
        <taxon>Polyphaga</taxon>
        <taxon>Cucujiformia</taxon>
        <taxon>Tenebrionidae</taxon>
        <taxon>Zophobas</taxon>
    </lineage>
</organism>
<feature type="coiled-coil region" evidence="1">
    <location>
        <begin position="141"/>
        <end position="242"/>
    </location>
</feature>